<organism evidence="7 8">
    <name type="scientific">Phytophthora cactorum</name>
    <dbReference type="NCBI Taxonomy" id="29920"/>
    <lineage>
        <taxon>Eukaryota</taxon>
        <taxon>Sar</taxon>
        <taxon>Stramenopiles</taxon>
        <taxon>Oomycota</taxon>
        <taxon>Peronosporomycetes</taxon>
        <taxon>Peronosporales</taxon>
        <taxon>Peronosporaceae</taxon>
        <taxon>Phytophthora</taxon>
    </lineage>
</organism>
<keyword evidence="8" id="KW-1185">Reference proteome</keyword>
<dbReference type="AlphaFoldDB" id="A0A329RRP8"/>
<evidence type="ECO:0000313" key="3">
    <source>
        <dbReference type="EMBL" id="KAG2908370.1"/>
    </source>
</evidence>
<dbReference type="EMBL" id="RCMV01000942">
    <property type="protein sequence ID" value="KAG3211556.1"/>
    <property type="molecule type" value="Genomic_DNA"/>
</dbReference>
<dbReference type="Proteomes" id="UP000774804">
    <property type="component" value="Unassembled WGS sequence"/>
</dbReference>
<dbReference type="VEuPathDB" id="FungiDB:PC110_g17285"/>
<feature type="compositionally biased region" description="Polar residues" evidence="1">
    <location>
        <begin position="35"/>
        <end position="52"/>
    </location>
</feature>
<feature type="compositionally biased region" description="Acidic residues" evidence="1">
    <location>
        <begin position="55"/>
        <end position="66"/>
    </location>
</feature>
<evidence type="ECO:0000313" key="8">
    <source>
        <dbReference type="Proteomes" id="UP000251314"/>
    </source>
</evidence>
<comment type="caution">
    <text evidence="7">The sequence shown here is derived from an EMBL/GenBank/DDBJ whole genome shotgun (WGS) entry which is preliminary data.</text>
</comment>
<dbReference type="Proteomes" id="UP000735874">
    <property type="component" value="Unassembled WGS sequence"/>
</dbReference>
<reference evidence="7 8" key="1">
    <citation type="submission" date="2018-01" db="EMBL/GenBank/DDBJ databases">
        <title>Draft genome of the strawberry crown rot pathogen Phytophthora cactorum.</title>
        <authorList>
            <person name="Armitage A.D."/>
            <person name="Lysoe E."/>
            <person name="Nellist C.F."/>
            <person name="Harrison R.J."/>
            <person name="Brurberg M.B."/>
        </authorList>
    </citation>
    <scope>NUCLEOTIDE SEQUENCE [LARGE SCALE GENOMIC DNA]</scope>
    <source>
        <strain evidence="7 8">10300</strain>
    </source>
</reference>
<reference evidence="2" key="2">
    <citation type="submission" date="2018-10" db="EMBL/GenBank/DDBJ databases">
        <title>Effector identification in a new, highly contiguous assembly of the strawberry crown rot pathogen Phytophthora cactorum.</title>
        <authorList>
            <person name="Armitage A.D."/>
            <person name="Nellist C.F."/>
            <person name="Bates H."/>
            <person name="Vickerstaff R.J."/>
            <person name="Harrison R.J."/>
        </authorList>
    </citation>
    <scope>NUCLEOTIDE SEQUENCE</scope>
    <source>
        <strain evidence="2">15-7</strain>
        <strain evidence="3">4032</strain>
        <strain evidence="4">4040</strain>
        <strain evidence="5">P415</strain>
        <strain evidence="6">P421</strain>
    </source>
</reference>
<dbReference type="EMBL" id="RCMI01000489">
    <property type="protein sequence ID" value="KAG2908370.1"/>
    <property type="molecule type" value="Genomic_DNA"/>
</dbReference>
<feature type="region of interest" description="Disordered" evidence="1">
    <location>
        <begin position="35"/>
        <end position="112"/>
    </location>
</feature>
<dbReference type="EMBL" id="RCML01000521">
    <property type="protein sequence ID" value="KAG2974715.1"/>
    <property type="molecule type" value="Genomic_DNA"/>
</dbReference>
<dbReference type="Proteomes" id="UP000736787">
    <property type="component" value="Unassembled WGS sequence"/>
</dbReference>
<evidence type="ECO:0000313" key="2">
    <source>
        <dbReference type="EMBL" id="KAG2853106.1"/>
    </source>
</evidence>
<dbReference type="EMBL" id="MJFZ01000662">
    <property type="protein sequence ID" value="RAW26306.1"/>
    <property type="molecule type" value="Genomic_DNA"/>
</dbReference>
<dbReference type="Proteomes" id="UP000760860">
    <property type="component" value="Unassembled WGS sequence"/>
</dbReference>
<gene>
    <name evidence="7" type="ORF">PC110_g17285</name>
    <name evidence="2" type="ORF">PC113_g14451</name>
    <name evidence="3" type="ORF">PC115_g13595</name>
    <name evidence="4" type="ORF">PC117_g16715</name>
    <name evidence="5" type="ORF">PC118_g14378</name>
    <name evidence="6" type="ORF">PC129_g17472</name>
</gene>
<evidence type="ECO:0000256" key="1">
    <source>
        <dbReference type="SAM" id="MobiDB-lite"/>
    </source>
</evidence>
<name>A0A329RRP8_9STRA</name>
<dbReference type="EMBL" id="RCMK01000602">
    <property type="protein sequence ID" value="KAG2919654.1"/>
    <property type="molecule type" value="Genomic_DNA"/>
</dbReference>
<dbReference type="Proteomes" id="UP000251314">
    <property type="component" value="Unassembled WGS sequence"/>
</dbReference>
<dbReference type="OrthoDB" id="10300145at2759"/>
<evidence type="ECO:0000313" key="5">
    <source>
        <dbReference type="EMBL" id="KAG2974715.1"/>
    </source>
</evidence>
<evidence type="ECO:0000313" key="6">
    <source>
        <dbReference type="EMBL" id="KAG3211556.1"/>
    </source>
</evidence>
<accession>A0A329RRP8</accession>
<protein>
    <submittedName>
        <fullName evidence="7">Uncharacterized protein</fullName>
    </submittedName>
</protein>
<proteinExistence type="predicted"/>
<evidence type="ECO:0000313" key="7">
    <source>
        <dbReference type="EMBL" id="RAW26306.1"/>
    </source>
</evidence>
<evidence type="ECO:0000313" key="4">
    <source>
        <dbReference type="EMBL" id="KAG2919654.1"/>
    </source>
</evidence>
<feature type="compositionally biased region" description="Polar residues" evidence="1">
    <location>
        <begin position="86"/>
        <end position="103"/>
    </location>
</feature>
<sequence>MYDKFGQIFSGTFATGEYAFHTRCDRTRSQLRATTYDGNSENEGDANRSNFAPDTELEEDESDDDATVTSQQVSVGRRRETRGATLPSSPQGPRQRDGSSSTPKRQKSTGEKTILKLSVAQKTLADACMARQTTTKLSRSDIAIKLFEDELAETVGVADLFRFIQLLAKSQNATTMGCGLT</sequence>
<dbReference type="EMBL" id="RCMG01000499">
    <property type="protein sequence ID" value="KAG2853106.1"/>
    <property type="molecule type" value="Genomic_DNA"/>
</dbReference>
<dbReference type="Proteomes" id="UP000697107">
    <property type="component" value="Unassembled WGS sequence"/>
</dbReference>